<accession>A0A512M299</accession>
<evidence type="ECO:0000313" key="4">
    <source>
        <dbReference type="Proteomes" id="UP000321577"/>
    </source>
</evidence>
<evidence type="ECO:0000256" key="2">
    <source>
        <dbReference type="SAM" id="SignalP"/>
    </source>
</evidence>
<name>A0A512M299_9BACT</name>
<dbReference type="EMBL" id="BKAG01000001">
    <property type="protein sequence ID" value="GEP40867.1"/>
    <property type="molecule type" value="Genomic_DNA"/>
</dbReference>
<reference evidence="3 4" key="1">
    <citation type="submission" date="2019-07" db="EMBL/GenBank/DDBJ databases">
        <title>Whole genome shotgun sequence of Brevifollis gellanilyticus NBRC 108608.</title>
        <authorList>
            <person name="Hosoyama A."/>
            <person name="Uohara A."/>
            <person name="Ohji S."/>
            <person name="Ichikawa N."/>
        </authorList>
    </citation>
    <scope>NUCLEOTIDE SEQUENCE [LARGE SCALE GENOMIC DNA]</scope>
    <source>
        <strain evidence="3 4">NBRC 108608</strain>
    </source>
</reference>
<dbReference type="AlphaFoldDB" id="A0A512M299"/>
<protein>
    <recommendedName>
        <fullName evidence="5">Lipoprotein SmpA/OmlA domain-containing protein</fullName>
    </recommendedName>
</protein>
<organism evidence="3 4">
    <name type="scientific">Brevifollis gellanilyticus</name>
    <dbReference type="NCBI Taxonomy" id="748831"/>
    <lineage>
        <taxon>Bacteria</taxon>
        <taxon>Pseudomonadati</taxon>
        <taxon>Verrucomicrobiota</taxon>
        <taxon>Verrucomicrobiia</taxon>
        <taxon>Verrucomicrobiales</taxon>
        <taxon>Verrucomicrobiaceae</taxon>
    </lineage>
</organism>
<dbReference type="Proteomes" id="UP000321577">
    <property type="component" value="Unassembled WGS sequence"/>
</dbReference>
<dbReference type="RefSeq" id="WP_146848345.1">
    <property type="nucleotide sequence ID" value="NZ_BKAG01000001.1"/>
</dbReference>
<keyword evidence="2" id="KW-0732">Signal</keyword>
<evidence type="ECO:0000256" key="1">
    <source>
        <dbReference type="SAM" id="MobiDB-lite"/>
    </source>
</evidence>
<feature type="region of interest" description="Disordered" evidence="1">
    <location>
        <begin position="21"/>
        <end position="74"/>
    </location>
</feature>
<comment type="caution">
    <text evidence="3">The sequence shown here is derived from an EMBL/GenBank/DDBJ whole genome shotgun (WGS) entry which is preliminary data.</text>
</comment>
<feature type="signal peptide" evidence="2">
    <location>
        <begin position="1"/>
        <end position="22"/>
    </location>
</feature>
<evidence type="ECO:0000313" key="3">
    <source>
        <dbReference type="EMBL" id="GEP40867.1"/>
    </source>
</evidence>
<proteinExistence type="predicted"/>
<gene>
    <name evidence="3" type="ORF">BGE01nite_01580</name>
</gene>
<feature type="compositionally biased region" description="Low complexity" evidence="1">
    <location>
        <begin position="21"/>
        <end position="42"/>
    </location>
</feature>
<feature type="chain" id="PRO_5022084625" description="Lipoprotein SmpA/OmlA domain-containing protein" evidence="2">
    <location>
        <begin position="23"/>
        <end position="133"/>
    </location>
</feature>
<keyword evidence="4" id="KW-1185">Reference proteome</keyword>
<evidence type="ECO:0008006" key="5">
    <source>
        <dbReference type="Google" id="ProtNLM"/>
    </source>
</evidence>
<sequence>MKPLRLLSLATAAVLLSQCASSDSSTPAASSPSSPAAAAPASGEEDTTLTAGMTKAQVEAKWGEPSSKKTTPQGEVWRYANQGWKRHVPGYGAFAHVEEQFVLFGADGRMIKSGTEDYGNSFQEPWRRAFGTN</sequence>